<dbReference type="InterPro" id="IPR013783">
    <property type="entry name" value="Ig-like_fold"/>
</dbReference>
<dbReference type="Gene3D" id="2.60.40.10">
    <property type="entry name" value="Immunoglobulins"/>
    <property type="match status" value="1"/>
</dbReference>
<dbReference type="SUPFAM" id="SSF52279">
    <property type="entry name" value="Beta-D-glucan exohydrolase, C-terminal domain"/>
    <property type="match status" value="1"/>
</dbReference>
<name>A0A8J3RS99_9ACTN</name>
<organism evidence="12 13">
    <name type="scientific">Planobispora longispora</name>
    <dbReference type="NCBI Taxonomy" id="28887"/>
    <lineage>
        <taxon>Bacteria</taxon>
        <taxon>Bacillati</taxon>
        <taxon>Actinomycetota</taxon>
        <taxon>Actinomycetes</taxon>
        <taxon>Streptosporangiales</taxon>
        <taxon>Streptosporangiaceae</taxon>
        <taxon>Planobispora</taxon>
    </lineage>
</organism>
<dbReference type="Pfam" id="PF00933">
    <property type="entry name" value="Glyco_hydro_3"/>
    <property type="match status" value="1"/>
</dbReference>
<dbReference type="InterPro" id="IPR001764">
    <property type="entry name" value="Glyco_hydro_3_N"/>
</dbReference>
<gene>
    <name evidence="12" type="ORF">Plo01_57100</name>
</gene>
<dbReference type="Pfam" id="PF01915">
    <property type="entry name" value="Glyco_hydro_3_C"/>
    <property type="match status" value="1"/>
</dbReference>
<comment type="similarity">
    <text evidence="2">Belongs to the glycosyl hydrolase 3 family.</text>
</comment>
<feature type="domain" description="Fibronectin type III-like" evidence="11">
    <location>
        <begin position="626"/>
        <end position="693"/>
    </location>
</feature>
<keyword evidence="3" id="KW-0964">Secreted</keyword>
<dbReference type="Proteomes" id="UP000616724">
    <property type="component" value="Unassembled WGS sequence"/>
</dbReference>
<evidence type="ECO:0000256" key="4">
    <source>
        <dbReference type="ARBA" id="ARBA00022729"/>
    </source>
</evidence>
<evidence type="ECO:0000256" key="6">
    <source>
        <dbReference type="ARBA" id="ARBA00039579"/>
    </source>
</evidence>
<dbReference type="PRINTS" id="PR00133">
    <property type="entry name" value="GLHYDRLASE3"/>
</dbReference>
<dbReference type="InterPro" id="IPR050288">
    <property type="entry name" value="Cellulose_deg_GH3"/>
</dbReference>
<evidence type="ECO:0000256" key="3">
    <source>
        <dbReference type="ARBA" id="ARBA00022525"/>
    </source>
</evidence>
<protein>
    <recommendedName>
        <fullName evidence="6">Probable beta-glucosidase G</fullName>
    </recommendedName>
    <alternativeName>
        <fullName evidence="7">Beta-D-glucoside glucohydrolase G</fullName>
    </alternativeName>
    <alternativeName>
        <fullName evidence="8">Cellobiase G</fullName>
    </alternativeName>
    <alternativeName>
        <fullName evidence="9">Gentiobiase G</fullName>
    </alternativeName>
</protein>
<dbReference type="InterPro" id="IPR017853">
    <property type="entry name" value="GH"/>
</dbReference>
<evidence type="ECO:0000256" key="10">
    <source>
        <dbReference type="SAM" id="SignalP"/>
    </source>
</evidence>
<evidence type="ECO:0000256" key="2">
    <source>
        <dbReference type="ARBA" id="ARBA00005336"/>
    </source>
</evidence>
<accession>A0A8J3RS99</accession>
<feature type="chain" id="PRO_5035307374" description="Probable beta-glucosidase G" evidence="10">
    <location>
        <begin position="29"/>
        <end position="704"/>
    </location>
</feature>
<dbReference type="RefSeq" id="WP_203893749.1">
    <property type="nucleotide sequence ID" value="NZ_BOOH01000047.1"/>
</dbReference>
<reference evidence="12 13" key="1">
    <citation type="submission" date="2021-01" db="EMBL/GenBank/DDBJ databases">
        <title>Whole genome shotgun sequence of Planobispora longispora NBRC 13918.</title>
        <authorList>
            <person name="Komaki H."/>
            <person name="Tamura T."/>
        </authorList>
    </citation>
    <scope>NUCLEOTIDE SEQUENCE [LARGE SCALE GENOMIC DNA]</scope>
    <source>
        <strain evidence="12 13">NBRC 13918</strain>
    </source>
</reference>
<dbReference type="EMBL" id="BOOH01000047">
    <property type="protein sequence ID" value="GIH79281.1"/>
    <property type="molecule type" value="Genomic_DNA"/>
</dbReference>
<dbReference type="SUPFAM" id="SSF51445">
    <property type="entry name" value="(Trans)glycosidases"/>
    <property type="match status" value="1"/>
</dbReference>
<evidence type="ECO:0000313" key="13">
    <source>
        <dbReference type="Proteomes" id="UP000616724"/>
    </source>
</evidence>
<feature type="signal peptide" evidence="10">
    <location>
        <begin position="1"/>
        <end position="28"/>
    </location>
</feature>
<dbReference type="InterPro" id="IPR036962">
    <property type="entry name" value="Glyco_hydro_3_N_sf"/>
</dbReference>
<dbReference type="InterPro" id="IPR036881">
    <property type="entry name" value="Glyco_hydro_3_C_sf"/>
</dbReference>
<evidence type="ECO:0000256" key="7">
    <source>
        <dbReference type="ARBA" id="ARBA00041276"/>
    </source>
</evidence>
<dbReference type="Gene3D" id="3.40.50.1700">
    <property type="entry name" value="Glycoside hydrolase family 3 C-terminal domain"/>
    <property type="match status" value="1"/>
</dbReference>
<comment type="subcellular location">
    <subcellularLocation>
        <location evidence="1">Secreted</location>
    </subcellularLocation>
</comment>
<evidence type="ECO:0000256" key="5">
    <source>
        <dbReference type="ARBA" id="ARBA00022801"/>
    </source>
</evidence>
<dbReference type="FunFam" id="3.20.20.300:FF:000002">
    <property type="entry name" value="Probable beta-glucosidase"/>
    <property type="match status" value="1"/>
</dbReference>
<dbReference type="SMART" id="SM01217">
    <property type="entry name" value="Fn3_like"/>
    <property type="match status" value="1"/>
</dbReference>
<evidence type="ECO:0000256" key="1">
    <source>
        <dbReference type="ARBA" id="ARBA00004613"/>
    </source>
</evidence>
<keyword evidence="4 10" id="KW-0732">Signal</keyword>
<dbReference type="GO" id="GO:0008422">
    <property type="term" value="F:beta-glucosidase activity"/>
    <property type="evidence" value="ECO:0007669"/>
    <property type="project" value="TreeGrafter"/>
</dbReference>
<evidence type="ECO:0000259" key="11">
    <source>
        <dbReference type="SMART" id="SM01217"/>
    </source>
</evidence>
<dbReference type="PANTHER" id="PTHR42715">
    <property type="entry name" value="BETA-GLUCOSIDASE"/>
    <property type="match status" value="1"/>
</dbReference>
<dbReference type="Pfam" id="PF14310">
    <property type="entry name" value="Fn3-like"/>
    <property type="match status" value="1"/>
</dbReference>
<dbReference type="GO" id="GO:0005576">
    <property type="term" value="C:extracellular region"/>
    <property type="evidence" value="ECO:0007669"/>
    <property type="project" value="UniProtKB-SubCell"/>
</dbReference>
<keyword evidence="5" id="KW-0378">Hydrolase</keyword>
<proteinExistence type="inferred from homology"/>
<dbReference type="AlphaFoldDB" id="A0A8J3RS99"/>
<evidence type="ECO:0000256" key="8">
    <source>
        <dbReference type="ARBA" id="ARBA00041601"/>
    </source>
</evidence>
<comment type="caution">
    <text evidence="12">The sequence shown here is derived from an EMBL/GenBank/DDBJ whole genome shotgun (WGS) entry which is preliminary data.</text>
</comment>
<dbReference type="PANTHER" id="PTHR42715:SF12">
    <property type="entry name" value="BETA-GLUCOSIDASE G-RELATED"/>
    <property type="match status" value="1"/>
</dbReference>
<dbReference type="InterPro" id="IPR002772">
    <property type="entry name" value="Glyco_hydro_3_C"/>
</dbReference>
<dbReference type="GO" id="GO:0009251">
    <property type="term" value="P:glucan catabolic process"/>
    <property type="evidence" value="ECO:0007669"/>
    <property type="project" value="TreeGrafter"/>
</dbReference>
<evidence type="ECO:0000313" key="12">
    <source>
        <dbReference type="EMBL" id="GIH79281.1"/>
    </source>
</evidence>
<evidence type="ECO:0000256" key="9">
    <source>
        <dbReference type="ARBA" id="ARBA00041808"/>
    </source>
</evidence>
<sequence length="704" mass="74656">MPSLRRSATGTTVLLAALLLASPLPATASPPRAPAVPPAGVVTAGERDRRPWLDTGRPVSERVELLLKAMTTDEKLNMVRGHGLALMPRGRVKGVPRLGIPELRMHDGPHGVSDVKGVTAFPAPITLAATWDTALARRFGAALGAEARGKGVNVHLAPAVDILRVPQSGRVWESFGEDPHLTSALAAQEVRGIRSRNVIPTVKHYVGNNQETDRMLVNAVIDERTLREIYYPPFEAAVEAGAGAVMCAYNRVNGAYACENRKTLTADLKKSMGFDGWVMSDWLATRSGQKAARAGLDQAMPDDPLFSVNLRAGLASGSFPEARLDDMVRRVLTPMIADGLFEGGYGAPGRNVRTAAHTALAREIAISGTTLLKNRGGLLPLSKDTGDIAVIGTAAHDDVRITSAGSGRVLPPYVVTPYEGIEERARGEVTYTPGDGEGESGLRAAAEAAREADVAVVVAGLVTEEGEDRESLRLPGNADKLIETVIAANPDTVVVLTSPAQVLMPWAGKAKAVVSSFLGGQELGNALAAVLFGDADPGGRLPMTVARRASDYPASTRGQFPGVGLRQVYSERLRVGYRHFDATGVAPLFPFGHGLSYTTFSYRGLSVSGTTVRVTVRNTGPRAGVAVPQLYLGFPGGAGEPPRQLRGFAKVRLAPGKSATVAFRLPERAFQIWRGGKWVTVRGGHTVHVGASSRDLPLRGTIRR</sequence>
<dbReference type="InterPro" id="IPR026891">
    <property type="entry name" value="Fn3-like"/>
</dbReference>
<dbReference type="Gene3D" id="3.20.20.300">
    <property type="entry name" value="Glycoside hydrolase, family 3, N-terminal domain"/>
    <property type="match status" value="1"/>
</dbReference>
<keyword evidence="13" id="KW-1185">Reference proteome</keyword>